<feature type="domain" description="Zinc finger DksA/TraR C4-type" evidence="5">
    <location>
        <begin position="73"/>
        <end position="104"/>
    </location>
</feature>
<dbReference type="Gene3D" id="1.20.120.910">
    <property type="entry name" value="DksA, coiled-coil domain"/>
    <property type="match status" value="1"/>
</dbReference>
<feature type="zinc finger region" description="dksA C4-type" evidence="4">
    <location>
        <begin position="78"/>
        <end position="102"/>
    </location>
</feature>
<keyword evidence="1" id="KW-0479">Metal-binding</keyword>
<gene>
    <name evidence="7" type="ORF">G3256_16015</name>
</gene>
<dbReference type="Proteomes" id="UP000503308">
    <property type="component" value="Chromosome"/>
</dbReference>
<evidence type="ECO:0000256" key="2">
    <source>
        <dbReference type="ARBA" id="ARBA00022771"/>
    </source>
</evidence>
<dbReference type="Pfam" id="PF01258">
    <property type="entry name" value="zf-dskA_traR"/>
    <property type="match status" value="1"/>
</dbReference>
<protein>
    <submittedName>
        <fullName evidence="7">TraR/DksA family transcriptional regulator</fullName>
    </submittedName>
</protein>
<dbReference type="EMBL" id="CP048788">
    <property type="protein sequence ID" value="QJF52568.1"/>
    <property type="molecule type" value="Genomic_DNA"/>
</dbReference>
<dbReference type="Pfam" id="PF21173">
    <property type="entry name" value="DksA-like_N"/>
    <property type="match status" value="1"/>
</dbReference>
<reference evidence="7 8" key="1">
    <citation type="submission" date="2020-02" db="EMBL/GenBank/DDBJ databases">
        <title>Genome sequence of Roseobacter ponti.</title>
        <authorList>
            <person name="Hollensteiner J."/>
            <person name="Schneider D."/>
            <person name="Poehlein A."/>
            <person name="Daniel R."/>
        </authorList>
    </citation>
    <scope>NUCLEOTIDE SEQUENCE [LARGE SCALE GENOMIC DNA]</scope>
    <source>
        <strain evidence="7 8">DSM 106830</strain>
    </source>
</reference>
<name>A0A858SX34_9RHOB</name>
<dbReference type="InterPro" id="IPR048487">
    <property type="entry name" value="DksA-like_N"/>
</dbReference>
<accession>A0A858SX34</accession>
<dbReference type="PANTHER" id="PTHR33823:SF4">
    <property type="entry name" value="GENERAL STRESS PROTEIN 16O"/>
    <property type="match status" value="1"/>
</dbReference>
<sequence>MDTELRKSTLLVRRRELVGHLQEVEHALDETPTRDLEDFSTERQGDEVLEALGQNELQQVRRIDAALKRVEDGSYGICLKCGEEISEARLDAVPETALCRTCAAQIDGA</sequence>
<dbReference type="RefSeq" id="WP_169641788.1">
    <property type="nucleotide sequence ID" value="NZ_CP048788.1"/>
</dbReference>
<organism evidence="7 8">
    <name type="scientific">Roseobacter ponti</name>
    <dbReference type="NCBI Taxonomy" id="1891787"/>
    <lineage>
        <taxon>Bacteria</taxon>
        <taxon>Pseudomonadati</taxon>
        <taxon>Pseudomonadota</taxon>
        <taxon>Alphaproteobacteria</taxon>
        <taxon>Rhodobacterales</taxon>
        <taxon>Roseobacteraceae</taxon>
        <taxon>Roseobacter</taxon>
    </lineage>
</organism>
<dbReference type="GO" id="GO:0008270">
    <property type="term" value="F:zinc ion binding"/>
    <property type="evidence" value="ECO:0007669"/>
    <property type="project" value="UniProtKB-KW"/>
</dbReference>
<evidence type="ECO:0000313" key="7">
    <source>
        <dbReference type="EMBL" id="QJF52568.1"/>
    </source>
</evidence>
<evidence type="ECO:0000256" key="1">
    <source>
        <dbReference type="ARBA" id="ARBA00022723"/>
    </source>
</evidence>
<dbReference type="KEGG" id="rpon:G3256_16015"/>
<evidence type="ECO:0000256" key="3">
    <source>
        <dbReference type="ARBA" id="ARBA00022833"/>
    </source>
</evidence>
<dbReference type="PANTHER" id="PTHR33823">
    <property type="entry name" value="RNA POLYMERASE-BINDING TRANSCRIPTION FACTOR DKSA-RELATED"/>
    <property type="match status" value="1"/>
</dbReference>
<evidence type="ECO:0000259" key="6">
    <source>
        <dbReference type="Pfam" id="PF21173"/>
    </source>
</evidence>
<keyword evidence="2" id="KW-0863">Zinc-finger</keyword>
<keyword evidence="3" id="KW-0862">Zinc</keyword>
<dbReference type="InterPro" id="IPR000962">
    <property type="entry name" value="Znf_DskA_TraR"/>
</dbReference>
<proteinExistence type="predicted"/>
<dbReference type="SUPFAM" id="SSF57716">
    <property type="entry name" value="Glucocorticoid receptor-like (DNA-binding domain)"/>
    <property type="match status" value="1"/>
</dbReference>
<dbReference type="PROSITE" id="PS51128">
    <property type="entry name" value="ZF_DKSA_2"/>
    <property type="match status" value="1"/>
</dbReference>
<dbReference type="AlphaFoldDB" id="A0A858SX34"/>
<evidence type="ECO:0000259" key="5">
    <source>
        <dbReference type="Pfam" id="PF01258"/>
    </source>
</evidence>
<feature type="domain" description="DnaK suppressor protein-like N-terminal" evidence="6">
    <location>
        <begin position="8"/>
        <end position="70"/>
    </location>
</feature>
<keyword evidence="8" id="KW-1185">Reference proteome</keyword>
<evidence type="ECO:0000256" key="4">
    <source>
        <dbReference type="PROSITE-ProRule" id="PRU00510"/>
    </source>
</evidence>
<evidence type="ECO:0000313" key="8">
    <source>
        <dbReference type="Proteomes" id="UP000503308"/>
    </source>
</evidence>
<dbReference type="SUPFAM" id="SSF109635">
    <property type="entry name" value="DnaK suppressor protein DksA, alpha-hairpin domain"/>
    <property type="match status" value="1"/>
</dbReference>
<dbReference type="InterPro" id="IPR037187">
    <property type="entry name" value="DnaK_N"/>
</dbReference>